<organism evidence="2 3">
    <name type="scientific">Pterulicium gracile</name>
    <dbReference type="NCBI Taxonomy" id="1884261"/>
    <lineage>
        <taxon>Eukaryota</taxon>
        <taxon>Fungi</taxon>
        <taxon>Dikarya</taxon>
        <taxon>Basidiomycota</taxon>
        <taxon>Agaricomycotina</taxon>
        <taxon>Agaricomycetes</taxon>
        <taxon>Agaricomycetidae</taxon>
        <taxon>Agaricales</taxon>
        <taxon>Pleurotineae</taxon>
        <taxon>Pterulaceae</taxon>
        <taxon>Pterulicium</taxon>
    </lineage>
</organism>
<dbReference type="Gene3D" id="2.60.270.50">
    <property type="match status" value="1"/>
</dbReference>
<keyword evidence="3" id="KW-1185">Reference proteome</keyword>
<proteinExistence type="inferred from homology"/>
<dbReference type="Pfam" id="PF06355">
    <property type="entry name" value="Aegerolysin"/>
    <property type="match status" value="1"/>
</dbReference>
<comment type="similarity">
    <text evidence="1">Belongs to the aegerolysin family.</text>
</comment>
<reference evidence="2 3" key="1">
    <citation type="journal article" date="2019" name="Nat. Ecol. Evol.">
        <title>Megaphylogeny resolves global patterns of mushroom evolution.</title>
        <authorList>
            <person name="Varga T."/>
            <person name="Krizsan K."/>
            <person name="Foldi C."/>
            <person name="Dima B."/>
            <person name="Sanchez-Garcia M."/>
            <person name="Sanchez-Ramirez S."/>
            <person name="Szollosi G.J."/>
            <person name="Szarkandi J.G."/>
            <person name="Papp V."/>
            <person name="Albert L."/>
            <person name="Andreopoulos W."/>
            <person name="Angelini C."/>
            <person name="Antonin V."/>
            <person name="Barry K.W."/>
            <person name="Bougher N.L."/>
            <person name="Buchanan P."/>
            <person name="Buyck B."/>
            <person name="Bense V."/>
            <person name="Catcheside P."/>
            <person name="Chovatia M."/>
            <person name="Cooper J."/>
            <person name="Damon W."/>
            <person name="Desjardin D."/>
            <person name="Finy P."/>
            <person name="Geml J."/>
            <person name="Haridas S."/>
            <person name="Hughes K."/>
            <person name="Justo A."/>
            <person name="Karasinski D."/>
            <person name="Kautmanova I."/>
            <person name="Kiss B."/>
            <person name="Kocsube S."/>
            <person name="Kotiranta H."/>
            <person name="LaButti K.M."/>
            <person name="Lechner B.E."/>
            <person name="Liimatainen K."/>
            <person name="Lipzen A."/>
            <person name="Lukacs Z."/>
            <person name="Mihaltcheva S."/>
            <person name="Morgado L.N."/>
            <person name="Niskanen T."/>
            <person name="Noordeloos M.E."/>
            <person name="Ohm R.A."/>
            <person name="Ortiz-Santana B."/>
            <person name="Ovrebo C."/>
            <person name="Racz N."/>
            <person name="Riley R."/>
            <person name="Savchenko A."/>
            <person name="Shiryaev A."/>
            <person name="Soop K."/>
            <person name="Spirin V."/>
            <person name="Szebenyi C."/>
            <person name="Tomsovsky M."/>
            <person name="Tulloss R.E."/>
            <person name="Uehling J."/>
            <person name="Grigoriev I.V."/>
            <person name="Vagvolgyi C."/>
            <person name="Papp T."/>
            <person name="Martin F.M."/>
            <person name="Miettinen O."/>
            <person name="Hibbett D.S."/>
            <person name="Nagy L.G."/>
        </authorList>
    </citation>
    <scope>NUCLEOTIDE SEQUENCE [LARGE SCALE GENOMIC DNA]</scope>
    <source>
        <strain evidence="2 3">CBS 309.79</strain>
    </source>
</reference>
<dbReference type="InterPro" id="IPR009413">
    <property type="entry name" value="Aegerolysin-typ"/>
</dbReference>
<dbReference type="GO" id="GO:0019836">
    <property type="term" value="P:symbiont-mediated hemolysis of host erythrocyte"/>
    <property type="evidence" value="ECO:0007669"/>
    <property type="project" value="InterPro"/>
</dbReference>
<dbReference type="AlphaFoldDB" id="A0A5C3R2P9"/>
<name>A0A5C3R2P9_9AGAR</name>
<dbReference type="Proteomes" id="UP000305067">
    <property type="component" value="Unassembled WGS sequence"/>
</dbReference>
<gene>
    <name evidence="2" type="ORF">BDV98DRAFT_557421</name>
</gene>
<sequence length="474" mass="51215">MTANAKASDADVQFAANLIRAGKLSRFIGTINGQPVDVTGANWIVNGNVYSYEVVNYQPTNGTANQIHNWGAYPLNVDLLNATPKTVAAPLVLTLTGAFGGQPFNATNAFDVIPNGVGTTMNVVNHSDRMQIFEDGGKAFIAMSDAQGNLGLKLVATFNSFASQGRFYAIQLVNSLIELDYQGHRITIPGRNTNGQFWYDGTPYPYNDFVTVTNPGPYNSMFIDSPRQELIAPQGMDGVQIIYNLQFRTYFVYDSPIEGVAPTLVNFPVQWGCAATAQYSEANKSWAIVASQVDTPSSYQNFMMPTWQQNMPDKADMEEELRTAFGSLVQKTKAAGPSDVVASSDSSANVNAASRSVLVKFTNSSVAFLGRTSWKLDHGIWTDDSLPPENIAMGGVTVSWESESDGFMTGTEGSVVYTFPDGQTTITIYWDNPWATGNVYSVTLSGPLSSQYSGTYTGGSDDNATVEVTLADGH</sequence>
<dbReference type="OrthoDB" id="3263887at2759"/>
<evidence type="ECO:0000313" key="3">
    <source>
        <dbReference type="Proteomes" id="UP000305067"/>
    </source>
</evidence>
<accession>A0A5C3R2P9</accession>
<dbReference type="EMBL" id="ML178814">
    <property type="protein sequence ID" value="TFL07191.1"/>
    <property type="molecule type" value="Genomic_DNA"/>
</dbReference>
<evidence type="ECO:0000313" key="2">
    <source>
        <dbReference type="EMBL" id="TFL07191.1"/>
    </source>
</evidence>
<protein>
    <submittedName>
        <fullName evidence="2">Uncharacterized protein</fullName>
    </submittedName>
</protein>
<evidence type="ECO:0000256" key="1">
    <source>
        <dbReference type="ARBA" id="ARBA00010795"/>
    </source>
</evidence>